<reference evidence="2 3" key="1">
    <citation type="submission" date="2019-06" db="EMBL/GenBank/DDBJ databases">
        <title>Sequencing the genomes of 1000 actinobacteria strains.</title>
        <authorList>
            <person name="Klenk H.-P."/>
        </authorList>
    </citation>
    <scope>NUCLEOTIDE SEQUENCE [LARGE SCALE GENOMIC DNA]</scope>
    <source>
        <strain evidence="2 3">DSM 44826</strain>
    </source>
</reference>
<feature type="chain" id="PRO_5022094769" evidence="1">
    <location>
        <begin position="21"/>
        <end position="52"/>
    </location>
</feature>
<comment type="caution">
    <text evidence="2">The sequence shown here is derived from an EMBL/GenBank/DDBJ whole genome shotgun (WGS) entry which is preliminary data.</text>
</comment>
<name>A0A561S9V8_9ACTN</name>
<organism evidence="2 3">
    <name type="scientific">Kitasatospora viridis</name>
    <dbReference type="NCBI Taxonomy" id="281105"/>
    <lineage>
        <taxon>Bacteria</taxon>
        <taxon>Bacillati</taxon>
        <taxon>Actinomycetota</taxon>
        <taxon>Actinomycetes</taxon>
        <taxon>Kitasatosporales</taxon>
        <taxon>Streptomycetaceae</taxon>
        <taxon>Kitasatospora</taxon>
    </lineage>
</organism>
<evidence type="ECO:0000313" key="3">
    <source>
        <dbReference type="Proteomes" id="UP000317940"/>
    </source>
</evidence>
<dbReference type="AlphaFoldDB" id="A0A561S9V8"/>
<protein>
    <submittedName>
        <fullName evidence="2">Uncharacterized protein</fullName>
    </submittedName>
</protein>
<dbReference type="RefSeq" id="WP_170305333.1">
    <property type="nucleotide sequence ID" value="NZ_BAAAMZ010000022.1"/>
</dbReference>
<accession>A0A561S9V8</accession>
<dbReference type="EMBL" id="VIWT01000008">
    <property type="protein sequence ID" value="TWF71656.1"/>
    <property type="molecule type" value="Genomic_DNA"/>
</dbReference>
<evidence type="ECO:0000256" key="1">
    <source>
        <dbReference type="SAM" id="SignalP"/>
    </source>
</evidence>
<keyword evidence="1" id="KW-0732">Signal</keyword>
<evidence type="ECO:0000313" key="2">
    <source>
        <dbReference type="EMBL" id="TWF71656.1"/>
    </source>
</evidence>
<dbReference type="Proteomes" id="UP000317940">
    <property type="component" value="Unassembled WGS sequence"/>
</dbReference>
<gene>
    <name evidence="2" type="ORF">FHX73_1827</name>
</gene>
<keyword evidence="3" id="KW-1185">Reference proteome</keyword>
<feature type="signal peptide" evidence="1">
    <location>
        <begin position="1"/>
        <end position="20"/>
    </location>
</feature>
<sequence length="52" mass="5245">MAYSVTILARRWICSSVAPASNITLAGAKVGATVPQETRAAVLASVAGTPES</sequence>
<proteinExistence type="predicted"/>